<dbReference type="Gene3D" id="2.10.260.10">
    <property type="match status" value="1"/>
</dbReference>
<dbReference type="EMBL" id="FCOF02000020">
    <property type="protein sequence ID" value="SAK74855.1"/>
    <property type="molecule type" value="Genomic_DNA"/>
</dbReference>
<dbReference type="GO" id="GO:0097351">
    <property type="term" value="F:toxin sequestering activity"/>
    <property type="evidence" value="ECO:0007669"/>
    <property type="project" value="InterPro"/>
</dbReference>
<accession>A0A158BXP0</accession>
<dbReference type="PANTHER" id="PTHR40516">
    <property type="entry name" value="ANTITOXIN CHPS-RELATED"/>
    <property type="match status" value="1"/>
</dbReference>
<dbReference type="SMART" id="SM00966">
    <property type="entry name" value="SpoVT_AbrB"/>
    <property type="match status" value="1"/>
</dbReference>
<name>A0A158BXP0_9BURK</name>
<comment type="caution">
    <text evidence="2">The sequence shown here is derived from an EMBL/GenBank/DDBJ whole genome shotgun (WGS) entry which is preliminary data.</text>
</comment>
<evidence type="ECO:0000259" key="1">
    <source>
        <dbReference type="SMART" id="SM00966"/>
    </source>
</evidence>
<dbReference type="AlphaFoldDB" id="A0A158BXP0"/>
<dbReference type="InterPro" id="IPR039052">
    <property type="entry name" value="Antitox_PemI-like"/>
</dbReference>
<protein>
    <submittedName>
        <fullName evidence="2">AbrB family transcriptional regulator</fullName>
    </submittedName>
</protein>
<dbReference type="Pfam" id="PF04014">
    <property type="entry name" value="MazE_antitoxin"/>
    <property type="match status" value="1"/>
</dbReference>
<proteinExistence type="predicted"/>
<dbReference type="GO" id="GO:0003677">
    <property type="term" value="F:DNA binding"/>
    <property type="evidence" value="ECO:0007669"/>
    <property type="project" value="InterPro"/>
</dbReference>
<dbReference type="InterPro" id="IPR037914">
    <property type="entry name" value="SpoVT-AbrB_sf"/>
</dbReference>
<organism evidence="2 3">
    <name type="scientific">Caballeronia catudaia</name>
    <dbReference type="NCBI Taxonomy" id="1777136"/>
    <lineage>
        <taxon>Bacteria</taxon>
        <taxon>Pseudomonadati</taxon>
        <taxon>Pseudomonadota</taxon>
        <taxon>Betaproteobacteria</taxon>
        <taxon>Burkholderiales</taxon>
        <taxon>Burkholderiaceae</taxon>
        <taxon>Caballeronia</taxon>
    </lineage>
</organism>
<evidence type="ECO:0000313" key="2">
    <source>
        <dbReference type="EMBL" id="SAK74855.1"/>
    </source>
</evidence>
<sequence>MNLLISKWGNSLAVRIPADLLRHTGLSEGDQVQVSLTVDGGISLRPAKWDRRAFAKELGRTRDAMPMTESVIDDLRGGARY</sequence>
<dbReference type="Proteomes" id="UP000054870">
    <property type="component" value="Unassembled WGS sequence"/>
</dbReference>
<dbReference type="OrthoDB" id="9795766at2"/>
<keyword evidence="3" id="KW-1185">Reference proteome</keyword>
<dbReference type="InterPro" id="IPR007159">
    <property type="entry name" value="SpoVT-AbrB_dom"/>
</dbReference>
<dbReference type="PANTHER" id="PTHR40516:SF1">
    <property type="entry name" value="ANTITOXIN CHPS-RELATED"/>
    <property type="match status" value="1"/>
</dbReference>
<feature type="domain" description="SpoVT-AbrB" evidence="1">
    <location>
        <begin position="6"/>
        <end position="52"/>
    </location>
</feature>
<dbReference type="SUPFAM" id="SSF89447">
    <property type="entry name" value="AbrB/MazE/MraZ-like"/>
    <property type="match status" value="1"/>
</dbReference>
<reference evidence="2" key="1">
    <citation type="submission" date="2016-01" db="EMBL/GenBank/DDBJ databases">
        <authorList>
            <person name="Peeters C."/>
        </authorList>
    </citation>
    <scope>NUCLEOTIDE SEQUENCE [LARGE SCALE GENOMIC DNA]</scope>
    <source>
        <strain evidence="2">LMG 29318</strain>
    </source>
</reference>
<evidence type="ECO:0000313" key="3">
    <source>
        <dbReference type="Proteomes" id="UP000054870"/>
    </source>
</evidence>
<gene>
    <name evidence="2" type="ORF">AWB75_04181</name>
</gene>